<dbReference type="Proteomes" id="UP000476055">
    <property type="component" value="Unassembled WGS sequence"/>
</dbReference>
<evidence type="ECO:0000256" key="6">
    <source>
        <dbReference type="ARBA" id="ARBA00022969"/>
    </source>
</evidence>
<evidence type="ECO:0000256" key="4">
    <source>
        <dbReference type="ARBA" id="ARBA00022777"/>
    </source>
</evidence>
<keyword evidence="2 7" id="KW-0808">Transferase</keyword>
<evidence type="ECO:0000256" key="7">
    <source>
        <dbReference type="HAMAP-Rule" id="MF_00637"/>
    </source>
</evidence>
<dbReference type="GO" id="GO:0030436">
    <property type="term" value="P:asexual sporulation"/>
    <property type="evidence" value="ECO:0007669"/>
    <property type="project" value="UniProtKB-UniRule"/>
</dbReference>
<comment type="caution">
    <text evidence="9">The sequence shown here is derived from an EMBL/GenBank/DDBJ whole genome shotgun (WGS) entry which is preliminary data.</text>
</comment>
<dbReference type="SUPFAM" id="SSF55874">
    <property type="entry name" value="ATPase domain of HSP90 chaperone/DNA topoisomerase II/histidine kinase"/>
    <property type="match status" value="1"/>
</dbReference>
<keyword evidence="6 7" id="KW-0749">Sporulation</keyword>
<organism evidence="9 10">
    <name type="scientific">Waltera intestinalis</name>
    <dbReference type="NCBI Taxonomy" id="2606635"/>
    <lineage>
        <taxon>Bacteria</taxon>
        <taxon>Bacillati</taxon>
        <taxon>Bacillota</taxon>
        <taxon>Clostridia</taxon>
        <taxon>Lachnospirales</taxon>
        <taxon>Lachnospiraceae</taxon>
        <taxon>Waltera</taxon>
    </lineage>
</organism>
<dbReference type="SMART" id="SM00387">
    <property type="entry name" value="HATPase_c"/>
    <property type="match status" value="1"/>
</dbReference>
<evidence type="ECO:0000256" key="1">
    <source>
        <dbReference type="ARBA" id="ARBA00022527"/>
    </source>
</evidence>
<dbReference type="InterPro" id="IPR010194">
    <property type="entry name" value="Anti-sigma_F"/>
</dbReference>
<keyword evidence="3 7" id="KW-0547">Nucleotide-binding</keyword>
<comment type="similarity">
    <text evidence="7">Belongs to the anti-sigma-factor family.</text>
</comment>
<dbReference type="HAMAP" id="MF_00637">
    <property type="entry name" value="Anti_sigma_F"/>
    <property type="match status" value="1"/>
</dbReference>
<dbReference type="InterPro" id="IPR003594">
    <property type="entry name" value="HATPase_dom"/>
</dbReference>
<protein>
    <recommendedName>
        <fullName evidence="7">Anti-sigma F factor</fullName>
        <ecNumber evidence="7">2.7.11.1</ecNumber>
    </recommendedName>
    <alternativeName>
        <fullName evidence="7">Stage II sporulation protein AB</fullName>
    </alternativeName>
</protein>
<dbReference type="NCBIfam" id="TIGR01925">
    <property type="entry name" value="spIIAB"/>
    <property type="match status" value="1"/>
</dbReference>
<dbReference type="GO" id="GO:0042174">
    <property type="term" value="P:negative regulation of sporulation resulting in formation of a cellular spore"/>
    <property type="evidence" value="ECO:0007669"/>
    <property type="project" value="InterPro"/>
</dbReference>
<name>A0A6L5YKK9_9FIRM</name>
<keyword evidence="10" id="KW-1185">Reference proteome</keyword>
<dbReference type="PANTHER" id="PTHR35526">
    <property type="entry name" value="ANTI-SIGMA-F FACTOR RSBW-RELATED"/>
    <property type="match status" value="1"/>
</dbReference>
<reference evidence="9 10" key="1">
    <citation type="submission" date="2019-08" db="EMBL/GenBank/DDBJ databases">
        <title>In-depth cultivation of the pig gut microbiome towards novel bacterial diversity and tailored functional studies.</title>
        <authorList>
            <person name="Wylensek D."/>
            <person name="Hitch T.C.A."/>
            <person name="Clavel T."/>
        </authorList>
    </citation>
    <scope>NUCLEOTIDE SEQUENCE [LARGE SCALE GENOMIC DNA]</scope>
    <source>
        <strain evidence="9 10">WCA3-601-WT-6H</strain>
    </source>
</reference>
<evidence type="ECO:0000313" key="9">
    <source>
        <dbReference type="EMBL" id="MST58503.1"/>
    </source>
</evidence>
<keyword evidence="5 7" id="KW-0067">ATP-binding</keyword>
<keyword evidence="1 7" id="KW-0723">Serine/threonine-protein kinase</keyword>
<dbReference type="InterPro" id="IPR036890">
    <property type="entry name" value="HATPase_C_sf"/>
</dbReference>
<comment type="catalytic activity">
    <reaction evidence="7">
        <text>L-seryl-[protein] + ATP = O-phospho-L-seryl-[protein] + ADP + H(+)</text>
        <dbReference type="Rhea" id="RHEA:17989"/>
        <dbReference type="Rhea" id="RHEA-COMP:9863"/>
        <dbReference type="Rhea" id="RHEA-COMP:11604"/>
        <dbReference type="ChEBI" id="CHEBI:15378"/>
        <dbReference type="ChEBI" id="CHEBI:29999"/>
        <dbReference type="ChEBI" id="CHEBI:30616"/>
        <dbReference type="ChEBI" id="CHEBI:83421"/>
        <dbReference type="ChEBI" id="CHEBI:456216"/>
        <dbReference type="EC" id="2.7.11.1"/>
    </reaction>
</comment>
<evidence type="ECO:0000313" key="10">
    <source>
        <dbReference type="Proteomes" id="UP000476055"/>
    </source>
</evidence>
<evidence type="ECO:0000256" key="3">
    <source>
        <dbReference type="ARBA" id="ARBA00022741"/>
    </source>
</evidence>
<keyword evidence="4 7" id="KW-0418">Kinase</keyword>
<dbReference type="Gene3D" id="3.30.565.10">
    <property type="entry name" value="Histidine kinase-like ATPase, C-terminal domain"/>
    <property type="match status" value="1"/>
</dbReference>
<dbReference type="GO" id="GO:0005524">
    <property type="term" value="F:ATP binding"/>
    <property type="evidence" value="ECO:0007669"/>
    <property type="project" value="UniProtKB-KW"/>
</dbReference>
<proteinExistence type="inferred from homology"/>
<dbReference type="AlphaFoldDB" id="A0A6L5YKK9"/>
<feature type="domain" description="Histidine kinase/HSP90-like ATPase" evidence="8">
    <location>
        <begin position="58"/>
        <end position="179"/>
    </location>
</feature>
<dbReference type="EMBL" id="VUMU01000011">
    <property type="protein sequence ID" value="MST58503.1"/>
    <property type="molecule type" value="Genomic_DNA"/>
</dbReference>
<dbReference type="GO" id="GO:0004674">
    <property type="term" value="F:protein serine/threonine kinase activity"/>
    <property type="evidence" value="ECO:0007669"/>
    <property type="project" value="UniProtKB-KW"/>
</dbReference>
<comment type="function">
    <text evidence="7">Binds to sigma F and blocks its ability to form an RNA polymerase holoenzyme (E-sigma F). Phosphorylates SpoIIAA on a serine residue. This phosphorylation may enable SpoIIAA to act as an anti-anti-sigma factor that counteracts SpoIIAB and thus releases sigma F from inhibition.</text>
</comment>
<comment type="catalytic activity">
    <reaction evidence="7">
        <text>L-threonyl-[protein] + ATP = O-phospho-L-threonyl-[protein] + ADP + H(+)</text>
        <dbReference type="Rhea" id="RHEA:46608"/>
        <dbReference type="Rhea" id="RHEA-COMP:11060"/>
        <dbReference type="Rhea" id="RHEA-COMP:11605"/>
        <dbReference type="ChEBI" id="CHEBI:15378"/>
        <dbReference type="ChEBI" id="CHEBI:30013"/>
        <dbReference type="ChEBI" id="CHEBI:30616"/>
        <dbReference type="ChEBI" id="CHEBI:61977"/>
        <dbReference type="ChEBI" id="CHEBI:456216"/>
        <dbReference type="EC" id="2.7.11.1"/>
    </reaction>
</comment>
<accession>A0A6L5YKK9</accession>
<dbReference type="GO" id="GO:0016989">
    <property type="term" value="F:sigma factor antagonist activity"/>
    <property type="evidence" value="ECO:0007669"/>
    <property type="project" value="InterPro"/>
</dbReference>
<dbReference type="Pfam" id="PF13581">
    <property type="entry name" value="HATPase_c_2"/>
    <property type="match status" value="1"/>
</dbReference>
<sequence>MVAEREEVQLTEEREDLQYHKQRKRNEMEIVFDAVSCNESFARVAVAAFITHLNPTLEELADIKTAVSEAVTNAIIHGYENLAGYSRHGESIPAYSIVHPGKVRMHCVLDGDMLSIEITDQGKGIEDIKKAMEPLFTTKPELDRSGMGFAFMEAFMDDLEVESTPGKGTRVHMRKKMRCGDWIGKED</sequence>
<dbReference type="GO" id="GO:0030435">
    <property type="term" value="P:sporulation resulting in formation of a cellular spore"/>
    <property type="evidence" value="ECO:0007669"/>
    <property type="project" value="UniProtKB-KW"/>
</dbReference>
<gene>
    <name evidence="7 9" type="primary">spoIIAB</name>
    <name evidence="9" type="ORF">FYJ59_09700</name>
</gene>
<dbReference type="PANTHER" id="PTHR35526:SF3">
    <property type="entry name" value="ANTI-SIGMA-F FACTOR RSBW"/>
    <property type="match status" value="1"/>
</dbReference>
<dbReference type="EC" id="2.7.11.1" evidence="7"/>
<evidence type="ECO:0000256" key="5">
    <source>
        <dbReference type="ARBA" id="ARBA00022840"/>
    </source>
</evidence>
<dbReference type="InterPro" id="IPR050267">
    <property type="entry name" value="Anti-sigma-factor_SerPK"/>
</dbReference>
<evidence type="ECO:0000259" key="8">
    <source>
        <dbReference type="SMART" id="SM00387"/>
    </source>
</evidence>
<evidence type="ECO:0000256" key="2">
    <source>
        <dbReference type="ARBA" id="ARBA00022679"/>
    </source>
</evidence>